<keyword evidence="3" id="KW-1185">Reference proteome</keyword>
<evidence type="ECO:0000313" key="2">
    <source>
        <dbReference type="EMBL" id="GIM94073.1"/>
    </source>
</evidence>
<dbReference type="Proteomes" id="UP000677082">
    <property type="component" value="Unassembled WGS sequence"/>
</dbReference>
<gene>
    <name evidence="2" type="ORF">Ato02nite_058660</name>
</gene>
<proteinExistence type="predicted"/>
<reference evidence="2 3" key="1">
    <citation type="submission" date="2021-03" db="EMBL/GenBank/DDBJ databases">
        <title>Whole genome shotgun sequence of Actinoplanes toevensis NBRC 105298.</title>
        <authorList>
            <person name="Komaki H."/>
            <person name="Tamura T."/>
        </authorList>
    </citation>
    <scope>NUCLEOTIDE SEQUENCE [LARGE SCALE GENOMIC DNA]</scope>
    <source>
        <strain evidence="2 3">NBRC 105298</strain>
    </source>
</reference>
<name>A0A919TED1_9ACTN</name>
<sequence length="123" mass="13663">MPDYNWYSDKNLKVASEGLREAAKNWHDLADRMTAVSTSAGQQGLQMTAFTVIIDGPVGTATASDLHNAYQQEFDKLNRLFKEAAVQFDAMGNALKENADWYEDSDENSAQSFDGIAKGDWPH</sequence>
<dbReference type="Gene3D" id="1.10.287.1060">
    <property type="entry name" value="ESAT-6-like"/>
    <property type="match status" value="1"/>
</dbReference>
<dbReference type="RefSeq" id="WP_213009869.1">
    <property type="nucleotide sequence ID" value="NZ_BOQN01000074.1"/>
</dbReference>
<organism evidence="2 3">
    <name type="scientific">Paractinoplanes toevensis</name>
    <dbReference type="NCBI Taxonomy" id="571911"/>
    <lineage>
        <taxon>Bacteria</taxon>
        <taxon>Bacillati</taxon>
        <taxon>Actinomycetota</taxon>
        <taxon>Actinomycetes</taxon>
        <taxon>Micromonosporales</taxon>
        <taxon>Micromonosporaceae</taxon>
        <taxon>Paractinoplanes</taxon>
    </lineage>
</organism>
<protein>
    <submittedName>
        <fullName evidence="2">Uncharacterized protein</fullName>
    </submittedName>
</protein>
<evidence type="ECO:0000256" key="1">
    <source>
        <dbReference type="SAM" id="MobiDB-lite"/>
    </source>
</evidence>
<accession>A0A919TED1</accession>
<comment type="caution">
    <text evidence="2">The sequence shown here is derived from an EMBL/GenBank/DDBJ whole genome shotgun (WGS) entry which is preliminary data.</text>
</comment>
<feature type="region of interest" description="Disordered" evidence="1">
    <location>
        <begin position="102"/>
        <end position="123"/>
    </location>
</feature>
<dbReference type="EMBL" id="BOQN01000074">
    <property type="protein sequence ID" value="GIM94073.1"/>
    <property type="molecule type" value="Genomic_DNA"/>
</dbReference>
<evidence type="ECO:0000313" key="3">
    <source>
        <dbReference type="Proteomes" id="UP000677082"/>
    </source>
</evidence>
<dbReference type="AlphaFoldDB" id="A0A919TED1"/>